<evidence type="ECO:0000313" key="3">
    <source>
        <dbReference type="Proteomes" id="UP000294360"/>
    </source>
</evidence>
<evidence type="ECO:0000313" key="2">
    <source>
        <dbReference type="EMBL" id="VFU07551.1"/>
    </source>
</evidence>
<dbReference type="EMBL" id="LR536450">
    <property type="protein sequence ID" value="VFU07551.1"/>
    <property type="molecule type" value="Genomic_DNA"/>
</dbReference>
<dbReference type="KEGG" id="mtun:MTUNDRAET4_0658"/>
<proteinExistence type="predicted"/>
<dbReference type="AlphaFoldDB" id="A0A4V6IMC0"/>
<dbReference type="Proteomes" id="UP000294360">
    <property type="component" value="Chromosome"/>
</dbReference>
<sequence>MITGFFGYAMSRYAGVWVGVKLVKETVESTASIEASIDRARPVTPADFVMPPGGLNIRARDPVLEQERRLHNFKRDAVLAWVRANRLNRIITSGGTNAKNWRDRRGQILSRRAPGDGRTRPRRSRRQCAWPAHPQDRLRLAARAHRLEAIRARTRSHHRRRGEAFADRGAVARRTLRIAKPADADR</sequence>
<evidence type="ECO:0000256" key="1">
    <source>
        <dbReference type="SAM" id="MobiDB-lite"/>
    </source>
</evidence>
<accession>A0A4V6IMC0</accession>
<gene>
    <name evidence="2" type="ORF">MTUNDRAET4_0658</name>
</gene>
<reference evidence="2 3" key="1">
    <citation type="submission" date="2019-03" db="EMBL/GenBank/DDBJ databases">
        <authorList>
            <person name="Kox A.R. M."/>
        </authorList>
    </citation>
    <scope>NUCLEOTIDE SEQUENCE [LARGE SCALE GENOMIC DNA]</scope>
    <source>
        <strain evidence="2">MTUNDRAET4 annotated genome</strain>
    </source>
</reference>
<name>A0A4V6IMC0_METTU</name>
<feature type="region of interest" description="Disordered" evidence="1">
    <location>
        <begin position="95"/>
        <end position="131"/>
    </location>
</feature>
<protein>
    <submittedName>
        <fullName evidence="2">Uncharacterized protein</fullName>
    </submittedName>
</protein>
<organism evidence="2 3">
    <name type="scientific">Methylocella tundrae</name>
    <dbReference type="NCBI Taxonomy" id="227605"/>
    <lineage>
        <taxon>Bacteria</taxon>
        <taxon>Pseudomonadati</taxon>
        <taxon>Pseudomonadota</taxon>
        <taxon>Alphaproteobacteria</taxon>
        <taxon>Hyphomicrobiales</taxon>
        <taxon>Beijerinckiaceae</taxon>
        <taxon>Methylocella</taxon>
    </lineage>
</organism>